<dbReference type="CDD" id="cd04496">
    <property type="entry name" value="SSB_OBF"/>
    <property type="match status" value="1"/>
</dbReference>
<dbReference type="InterPro" id="IPR012340">
    <property type="entry name" value="NA-bd_OB-fold"/>
</dbReference>
<dbReference type="OrthoDB" id="4427276at2"/>
<sequence length="179" mass="18707">MNETVLTVTGNAATRVDCWEAADGLMVARFRLAATARRWDRRREAWTDGHTSFFTVWTRRTLAANVAASVTVGEPLIVRGRLRVREEEHEGRQRLSADIDATAVGHDLSRGTSAFHRVSHSVPELTARRAAAAQGPPGAPPGTPAEAVAGAPAGATGAEPAAGGRPRAESSPPGSGTGP</sequence>
<evidence type="ECO:0000256" key="2">
    <source>
        <dbReference type="PROSITE-ProRule" id="PRU00252"/>
    </source>
</evidence>
<dbReference type="GO" id="GO:0003697">
    <property type="term" value="F:single-stranded DNA binding"/>
    <property type="evidence" value="ECO:0007669"/>
    <property type="project" value="InterPro"/>
</dbReference>
<dbReference type="Gene3D" id="2.40.50.140">
    <property type="entry name" value="Nucleic acid-binding proteins"/>
    <property type="match status" value="1"/>
</dbReference>
<dbReference type="PROSITE" id="PS50935">
    <property type="entry name" value="SSB"/>
    <property type="match status" value="1"/>
</dbReference>
<gene>
    <name evidence="4" type="ORF">SFRA_000200</name>
</gene>
<feature type="compositionally biased region" description="Low complexity" evidence="3">
    <location>
        <begin position="144"/>
        <end position="165"/>
    </location>
</feature>
<name>A0A420V8V6_9ACTN</name>
<dbReference type="InterPro" id="IPR000424">
    <property type="entry name" value="Primosome_PriB/ssb"/>
</dbReference>
<feature type="region of interest" description="Disordered" evidence="3">
    <location>
        <begin position="126"/>
        <end position="179"/>
    </location>
</feature>
<dbReference type="Pfam" id="PF00436">
    <property type="entry name" value="SSB"/>
    <property type="match status" value="1"/>
</dbReference>
<dbReference type="RefSeq" id="WP_050363346.1">
    <property type="nucleotide sequence ID" value="NZ_CP134822.1"/>
</dbReference>
<comment type="caution">
    <text evidence="4">The sequence shown here is derived from an EMBL/GenBank/DDBJ whole genome shotgun (WGS) entry which is preliminary data.</text>
</comment>
<proteinExistence type="predicted"/>
<reference evidence="4 5" key="1">
    <citation type="journal article" date="2014" name="Genome Announc.">
        <title>Draft Genome Sequence of Streptomyces fradiae ATCC 19609, a Strain Highly Sensitive to Antibiotics.</title>
        <authorList>
            <person name="Bekker O.B."/>
            <person name="Klimina K.M."/>
            <person name="Vatlin A.A."/>
            <person name="Zakharevich N.V."/>
            <person name="Kasianov A.S."/>
            <person name="Danilenko V.N."/>
        </authorList>
    </citation>
    <scope>NUCLEOTIDE SEQUENCE [LARGE SCALE GENOMIC DNA]</scope>
    <source>
        <strain evidence="4 5">ATCC 19609</strain>
    </source>
</reference>
<organism evidence="4 5">
    <name type="scientific">Streptomyces xinghaiensis</name>
    <dbReference type="NCBI Taxonomy" id="1038928"/>
    <lineage>
        <taxon>Bacteria</taxon>
        <taxon>Bacillati</taxon>
        <taxon>Actinomycetota</taxon>
        <taxon>Actinomycetes</taxon>
        <taxon>Kitasatosporales</taxon>
        <taxon>Streptomycetaceae</taxon>
        <taxon>Streptomyces</taxon>
    </lineage>
</organism>
<keyword evidence="1 2" id="KW-0238">DNA-binding</keyword>
<accession>A0A420V8V6</accession>
<protein>
    <submittedName>
        <fullName evidence="4">Single-stranded DNA-binding protein</fullName>
    </submittedName>
</protein>
<dbReference type="Proteomes" id="UP000028058">
    <property type="component" value="Unassembled WGS sequence"/>
</dbReference>
<evidence type="ECO:0000313" key="4">
    <source>
        <dbReference type="EMBL" id="RKM98736.1"/>
    </source>
</evidence>
<keyword evidence="5" id="KW-1185">Reference proteome</keyword>
<dbReference type="SUPFAM" id="SSF50249">
    <property type="entry name" value="Nucleic acid-binding proteins"/>
    <property type="match status" value="1"/>
</dbReference>
<evidence type="ECO:0000256" key="1">
    <source>
        <dbReference type="ARBA" id="ARBA00023125"/>
    </source>
</evidence>
<evidence type="ECO:0000313" key="5">
    <source>
        <dbReference type="Proteomes" id="UP000028058"/>
    </source>
</evidence>
<evidence type="ECO:0000256" key="3">
    <source>
        <dbReference type="SAM" id="MobiDB-lite"/>
    </source>
</evidence>
<dbReference type="AlphaFoldDB" id="A0A420V8V6"/>
<dbReference type="EMBL" id="JNAD02000001">
    <property type="protein sequence ID" value="RKM98736.1"/>
    <property type="molecule type" value="Genomic_DNA"/>
</dbReference>